<proteinExistence type="predicted"/>
<evidence type="ECO:0000256" key="1">
    <source>
        <dbReference type="SAM" id="MobiDB-lite"/>
    </source>
</evidence>
<gene>
    <name evidence="2" type="ORF">DBRI00130_LOCUS41457</name>
</gene>
<reference evidence="2" key="1">
    <citation type="submission" date="2021-01" db="EMBL/GenBank/DDBJ databases">
        <authorList>
            <person name="Corre E."/>
            <person name="Pelletier E."/>
            <person name="Niang G."/>
            <person name="Scheremetjew M."/>
            <person name="Finn R."/>
            <person name="Kale V."/>
            <person name="Holt S."/>
            <person name="Cochrane G."/>
            <person name="Meng A."/>
            <person name="Brown T."/>
            <person name="Cohen L."/>
        </authorList>
    </citation>
    <scope>NUCLEOTIDE SEQUENCE</scope>
    <source>
        <strain evidence="2">GSO104</strain>
    </source>
</reference>
<feature type="region of interest" description="Disordered" evidence="1">
    <location>
        <begin position="22"/>
        <end position="49"/>
    </location>
</feature>
<protein>
    <submittedName>
        <fullName evidence="2">Uncharacterized protein</fullName>
    </submittedName>
</protein>
<feature type="compositionally biased region" description="Basic and acidic residues" evidence="1">
    <location>
        <begin position="35"/>
        <end position="49"/>
    </location>
</feature>
<dbReference type="AlphaFoldDB" id="A0A7S4VRY7"/>
<dbReference type="EMBL" id="HBNS01057627">
    <property type="protein sequence ID" value="CAE4662112.1"/>
    <property type="molecule type" value="Transcribed_RNA"/>
</dbReference>
<organism evidence="2">
    <name type="scientific">Ditylum brightwellii</name>
    <dbReference type="NCBI Taxonomy" id="49249"/>
    <lineage>
        <taxon>Eukaryota</taxon>
        <taxon>Sar</taxon>
        <taxon>Stramenopiles</taxon>
        <taxon>Ochrophyta</taxon>
        <taxon>Bacillariophyta</taxon>
        <taxon>Mediophyceae</taxon>
        <taxon>Lithodesmiophycidae</taxon>
        <taxon>Lithodesmiales</taxon>
        <taxon>Lithodesmiaceae</taxon>
        <taxon>Ditylum</taxon>
    </lineage>
</organism>
<evidence type="ECO:0000313" key="2">
    <source>
        <dbReference type="EMBL" id="CAE4662112.1"/>
    </source>
</evidence>
<sequence length="110" mass="12789">MTGCQVHASAILLQTAQEYKPDYSTTDGTLFQKRRQAEESSSDKGRSSKELGCDFIKITMPTMLKKYGQSRVSTEYHILKLMPYFERIRDEIEMDDLSYEEDSEDENEED</sequence>
<name>A0A7S4VRY7_9STRA</name>
<accession>A0A7S4VRY7</accession>